<proteinExistence type="predicted"/>
<reference evidence="2" key="1">
    <citation type="submission" date="2021-06" db="EMBL/GenBank/DDBJ databases">
        <authorList>
            <consortium name="Wellcome Sanger Institute Data Sharing"/>
        </authorList>
    </citation>
    <scope>NUCLEOTIDE SEQUENCE [LARGE SCALE GENOMIC DNA]</scope>
</reference>
<feature type="domain" description="CASC1 C-terminal" evidence="1">
    <location>
        <begin position="68"/>
        <end position="233"/>
    </location>
</feature>
<dbReference type="Proteomes" id="UP000694620">
    <property type="component" value="Chromosome 1"/>
</dbReference>
<dbReference type="GeneTree" id="ENSGT00390000004708"/>
<dbReference type="Ensembl" id="ENSECRT00000008344.1">
    <property type="protein sequence ID" value="ENSECRP00000008212.1"/>
    <property type="gene ID" value="ENSECRG00000005477.1"/>
</dbReference>
<name>A0A8C4RVD6_ERPCA</name>
<dbReference type="PANTHER" id="PTHR20929:SF11">
    <property type="entry name" value="DYNEIN AXONEMAL INTERMEDIATE CHAIN 7"/>
    <property type="match status" value="1"/>
</dbReference>
<accession>A0A8C4RVD6</accession>
<dbReference type="GO" id="GO:0005930">
    <property type="term" value="C:axoneme"/>
    <property type="evidence" value="ECO:0007669"/>
    <property type="project" value="TreeGrafter"/>
</dbReference>
<dbReference type="Pfam" id="PF12366">
    <property type="entry name" value="Casc1_C"/>
    <property type="match status" value="1"/>
</dbReference>
<evidence type="ECO:0000259" key="1">
    <source>
        <dbReference type="Pfam" id="PF12366"/>
    </source>
</evidence>
<dbReference type="InterPro" id="IPR023247">
    <property type="entry name" value="IC97/Dnai7-like"/>
</dbReference>
<sequence length="311" mass="35865">MVELVQCGMHNFPYPFETQKINNNESEKTDEKEIETLSLPPVGVSVRLPDNVLFLEQPKIGRWDFTSKEWKMDRITNVKYDQENKSITFTMDTFYTFAFMQDCYINMPFQSWELRPLGVNNVVLTVTAAITEVQIEVKGDECRLNCAPTENSVLSHIGGQWMNLKALINAMRSVGVNIFVEEDSYKYASINAKNSVAEKAAYEQMALLSSAYAFAWSRWNAESGTEHVVMKVSEHLKTQPVDDEDWKIYMVSSRRAMRLKITEYSDAFSDDLAENSEFHSTFLHMIKDGISEEALERMNQSHFLFIDCMQK</sequence>
<evidence type="ECO:0000313" key="3">
    <source>
        <dbReference type="Proteomes" id="UP000694620"/>
    </source>
</evidence>
<dbReference type="GO" id="GO:0048487">
    <property type="term" value="F:beta-tubulin binding"/>
    <property type="evidence" value="ECO:0007669"/>
    <property type="project" value="TreeGrafter"/>
</dbReference>
<dbReference type="InterPro" id="IPR022110">
    <property type="entry name" value="CASC1_C"/>
</dbReference>
<protein>
    <recommendedName>
        <fullName evidence="1">CASC1 C-terminal domain-containing protein</fullName>
    </recommendedName>
</protein>
<keyword evidence="3" id="KW-1185">Reference proteome</keyword>
<dbReference type="GO" id="GO:0008017">
    <property type="term" value="F:microtubule binding"/>
    <property type="evidence" value="ECO:0007669"/>
    <property type="project" value="TreeGrafter"/>
</dbReference>
<reference evidence="2" key="3">
    <citation type="submission" date="2025-09" db="UniProtKB">
        <authorList>
            <consortium name="Ensembl"/>
        </authorList>
    </citation>
    <scope>IDENTIFICATION</scope>
</reference>
<dbReference type="PANTHER" id="PTHR20929">
    <property type="entry name" value="LUNG ADENOMA SUSCEPTIBILITY 1-RELATED"/>
    <property type="match status" value="1"/>
</dbReference>
<reference evidence="2" key="2">
    <citation type="submission" date="2025-08" db="UniProtKB">
        <authorList>
            <consortium name="Ensembl"/>
        </authorList>
    </citation>
    <scope>IDENTIFICATION</scope>
</reference>
<evidence type="ECO:0000313" key="2">
    <source>
        <dbReference type="Ensembl" id="ENSECRP00000008212.1"/>
    </source>
</evidence>
<organism evidence="2 3">
    <name type="scientific">Erpetoichthys calabaricus</name>
    <name type="common">Rope fish</name>
    <name type="synonym">Calamoichthys calabaricus</name>
    <dbReference type="NCBI Taxonomy" id="27687"/>
    <lineage>
        <taxon>Eukaryota</taxon>
        <taxon>Metazoa</taxon>
        <taxon>Chordata</taxon>
        <taxon>Craniata</taxon>
        <taxon>Vertebrata</taxon>
        <taxon>Euteleostomi</taxon>
        <taxon>Actinopterygii</taxon>
        <taxon>Polypteriformes</taxon>
        <taxon>Polypteridae</taxon>
        <taxon>Erpetoichthys</taxon>
    </lineage>
</organism>
<dbReference type="AlphaFoldDB" id="A0A8C4RVD6"/>
<dbReference type="PRINTS" id="PR02043">
    <property type="entry name" value="CANCERSCCP1"/>
</dbReference>